<proteinExistence type="predicted"/>
<dbReference type="GO" id="GO:0019867">
    <property type="term" value="C:outer membrane"/>
    <property type="evidence" value="ECO:0007669"/>
    <property type="project" value="InterPro"/>
</dbReference>
<dbReference type="Pfam" id="PF04390">
    <property type="entry name" value="LptE"/>
    <property type="match status" value="1"/>
</dbReference>
<comment type="caution">
    <text evidence="1">The sequence shown here is derived from an EMBL/GenBank/DDBJ whole genome shotgun (WGS) entry which is preliminary data.</text>
</comment>
<dbReference type="AlphaFoldDB" id="A0A7W6DC86"/>
<dbReference type="EMBL" id="JACIEE010000004">
    <property type="protein sequence ID" value="MBB3977128.1"/>
    <property type="molecule type" value="Genomic_DNA"/>
</dbReference>
<accession>A0A7W6DC86</accession>
<evidence type="ECO:0000313" key="2">
    <source>
        <dbReference type="Proteomes" id="UP000574761"/>
    </source>
</evidence>
<dbReference type="GO" id="GO:0043165">
    <property type="term" value="P:Gram-negative-bacterium-type cell outer membrane assembly"/>
    <property type="evidence" value="ECO:0007669"/>
    <property type="project" value="InterPro"/>
</dbReference>
<dbReference type="InterPro" id="IPR007485">
    <property type="entry name" value="LPS_assembly_LptE"/>
</dbReference>
<sequence>MLLSEASRRRGLFASAAGLIGLVLLSGCQVKPLYSNGSTVAQSAASISISDAEDRVEQRVRNELIFLLAGGRGEPANPTYHLEMDVNSRDVGVLLSQDDDVARAGRLVLTADYNLTLVESGETIRSGRRQVVALVDFPVQEFAKLRAVRDAENRAAREMAELIRADLSAALAKR</sequence>
<keyword evidence="1" id="KW-0449">Lipoprotein</keyword>
<protein>
    <submittedName>
        <fullName evidence="1">LPS-assembly lipoprotein</fullName>
    </submittedName>
</protein>
<reference evidence="1 2" key="1">
    <citation type="submission" date="2020-08" db="EMBL/GenBank/DDBJ databases">
        <title>Genomic Encyclopedia of Type Strains, Phase IV (KMG-IV): sequencing the most valuable type-strain genomes for metagenomic binning, comparative biology and taxonomic classification.</title>
        <authorList>
            <person name="Goeker M."/>
        </authorList>
    </citation>
    <scope>NUCLEOTIDE SEQUENCE [LARGE SCALE GENOMIC DNA]</scope>
    <source>
        <strain evidence="1 2">DSM 100211</strain>
    </source>
</reference>
<dbReference type="RefSeq" id="WP_183803968.1">
    <property type="nucleotide sequence ID" value="NZ_JACIEE010000004.1"/>
</dbReference>
<name>A0A7W6DC86_9HYPH</name>
<evidence type="ECO:0000313" key="1">
    <source>
        <dbReference type="EMBL" id="MBB3977128.1"/>
    </source>
</evidence>
<organism evidence="1 2">
    <name type="scientific">Mycoplana azooxidifex</name>
    <dbReference type="NCBI Taxonomy" id="1636188"/>
    <lineage>
        <taxon>Bacteria</taxon>
        <taxon>Pseudomonadati</taxon>
        <taxon>Pseudomonadota</taxon>
        <taxon>Alphaproteobacteria</taxon>
        <taxon>Hyphomicrobiales</taxon>
        <taxon>Rhizobiaceae</taxon>
        <taxon>Mycoplana</taxon>
    </lineage>
</organism>
<keyword evidence="2" id="KW-1185">Reference proteome</keyword>
<dbReference type="Proteomes" id="UP000574761">
    <property type="component" value="Unassembled WGS sequence"/>
</dbReference>
<gene>
    <name evidence="1" type="ORF">GGQ64_002328</name>
</gene>
<dbReference type="Gene3D" id="3.30.160.150">
    <property type="entry name" value="Lipoprotein like domain"/>
    <property type="match status" value="1"/>
</dbReference>